<sequence>MAIRIKHVEGYKTSRGALLTLALLFSGANAATADDNSTDMVEMTQLEQSGIALTAAGAIKDSDSEDLVDGISGETNGVSWTLVKEDVESPEGVVGPQFSVGVGWYIYLYLTPRDWNFVTSVGWAGAGGGLCTLVGGGLIGGVSCSTVGGAIGWKLSDKTGPKGNQCAEVKVRVGYKPVGYKIFKKSCAAMGK</sequence>
<evidence type="ECO:0000313" key="3">
    <source>
        <dbReference type="Proteomes" id="UP000245283"/>
    </source>
</evidence>
<evidence type="ECO:0000256" key="1">
    <source>
        <dbReference type="SAM" id="SignalP"/>
    </source>
</evidence>
<comment type="caution">
    <text evidence="2">The sequence shown here is derived from an EMBL/GenBank/DDBJ whole genome shotgun (WGS) entry which is preliminary data.</text>
</comment>
<proteinExistence type="predicted"/>
<dbReference type="EMBL" id="QETB01000001">
    <property type="protein sequence ID" value="PWF27264.1"/>
    <property type="molecule type" value="Genomic_DNA"/>
</dbReference>
<feature type="chain" id="PRO_5039729765" evidence="1">
    <location>
        <begin position="31"/>
        <end position="192"/>
    </location>
</feature>
<organism evidence="2 3">
    <name type="scientific">Ancrocorticia populi</name>
    <dbReference type="NCBI Taxonomy" id="2175228"/>
    <lineage>
        <taxon>Bacteria</taxon>
        <taxon>Bacillati</taxon>
        <taxon>Actinomycetota</taxon>
        <taxon>Actinomycetes</taxon>
        <taxon>Actinomycetales</taxon>
        <taxon>Actinomycetaceae</taxon>
        <taxon>Ancrocorticia</taxon>
    </lineage>
</organism>
<dbReference type="OrthoDB" id="10004808at2"/>
<keyword evidence="3" id="KW-1185">Reference proteome</keyword>
<dbReference type="RefSeq" id="WP_109092763.1">
    <property type="nucleotide sequence ID" value="NZ_QETB01000001.1"/>
</dbReference>
<dbReference type="AlphaFoldDB" id="A0A2V1KEB6"/>
<keyword evidence="1" id="KW-0732">Signal</keyword>
<gene>
    <name evidence="2" type="ORF">DD236_02395</name>
</gene>
<evidence type="ECO:0000313" key="2">
    <source>
        <dbReference type="EMBL" id="PWF27264.1"/>
    </source>
</evidence>
<accession>A0A2V1KEB6</accession>
<reference evidence="3" key="1">
    <citation type="submission" date="2018-05" db="EMBL/GenBank/DDBJ databases">
        <authorList>
            <person name="Li Y."/>
        </authorList>
    </citation>
    <scope>NUCLEOTIDE SEQUENCE [LARGE SCALE GENOMIC DNA]</scope>
    <source>
        <strain evidence="3">sk1b4</strain>
    </source>
</reference>
<dbReference type="Proteomes" id="UP000245283">
    <property type="component" value="Unassembled WGS sequence"/>
</dbReference>
<feature type="signal peptide" evidence="1">
    <location>
        <begin position="1"/>
        <end position="30"/>
    </location>
</feature>
<name>A0A2V1KEB6_9ACTO</name>
<protein>
    <submittedName>
        <fullName evidence="2">Uncharacterized protein</fullName>
    </submittedName>
</protein>